<proteinExistence type="predicted"/>
<dbReference type="Proteomes" id="UP000829354">
    <property type="component" value="Chromosome I"/>
</dbReference>
<name>A0AAE9E3F9_CAEBR</name>
<accession>A0AAE9E3F9</accession>
<evidence type="ECO:0000313" key="2">
    <source>
        <dbReference type="EMBL" id="UMM14334.1"/>
    </source>
</evidence>
<reference evidence="2 3" key="1">
    <citation type="submission" date="2022-04" db="EMBL/GenBank/DDBJ databases">
        <title>Chromosome-level reference genomes for two strains of Caenorhabditis briggsae: an improved platform for comparative genomics.</title>
        <authorList>
            <person name="Stevens L."/>
            <person name="Andersen E."/>
        </authorList>
    </citation>
    <scope>NUCLEOTIDE SEQUENCE [LARGE SCALE GENOMIC DNA]</scope>
    <source>
        <strain evidence="2">VX34</strain>
        <tissue evidence="2">Whole-organism</tissue>
    </source>
</reference>
<protein>
    <submittedName>
        <fullName evidence="2">Uncharacterized protein</fullName>
    </submittedName>
</protein>
<evidence type="ECO:0000256" key="1">
    <source>
        <dbReference type="SAM" id="MobiDB-lite"/>
    </source>
</evidence>
<dbReference type="EMBL" id="CP092620">
    <property type="protein sequence ID" value="UMM14334.1"/>
    <property type="molecule type" value="Genomic_DNA"/>
</dbReference>
<dbReference type="AlphaFoldDB" id="A0AAE9E3F9"/>
<feature type="region of interest" description="Disordered" evidence="1">
    <location>
        <begin position="99"/>
        <end position="128"/>
    </location>
</feature>
<keyword evidence="3" id="KW-1185">Reference proteome</keyword>
<evidence type="ECO:0000313" key="3">
    <source>
        <dbReference type="Proteomes" id="UP000829354"/>
    </source>
</evidence>
<organism evidence="2 3">
    <name type="scientific">Caenorhabditis briggsae</name>
    <dbReference type="NCBI Taxonomy" id="6238"/>
    <lineage>
        <taxon>Eukaryota</taxon>
        <taxon>Metazoa</taxon>
        <taxon>Ecdysozoa</taxon>
        <taxon>Nematoda</taxon>
        <taxon>Chromadorea</taxon>
        <taxon>Rhabditida</taxon>
        <taxon>Rhabditina</taxon>
        <taxon>Rhabditomorpha</taxon>
        <taxon>Rhabditoidea</taxon>
        <taxon>Rhabditidae</taxon>
        <taxon>Peloderinae</taxon>
        <taxon>Caenorhabditis</taxon>
    </lineage>
</organism>
<gene>
    <name evidence="2" type="ORF">L5515_002177</name>
</gene>
<sequence>MDSRADTRACIFPLIDTILYIMTTSEPLQDIHQAGKWLALQRIQSVDLVTTTQEAPTSDEFSVKLENAWILTWKENLKQYREFFDAQTPREEWWTATKQKLGEQEKEKFRKSRRAQEKKSGHSDPFAV</sequence>
<feature type="compositionally biased region" description="Basic and acidic residues" evidence="1">
    <location>
        <begin position="100"/>
        <end position="122"/>
    </location>
</feature>